<dbReference type="EMBL" id="CABIJS010000155">
    <property type="protein sequence ID" value="VUZ44921.1"/>
    <property type="molecule type" value="Genomic_DNA"/>
</dbReference>
<dbReference type="Gene3D" id="1.10.10.10">
    <property type="entry name" value="Winged helix-like DNA-binding domain superfamily/Winged helix DNA-binding domain"/>
    <property type="match status" value="1"/>
</dbReference>
<gene>
    <name evidence="1" type="ORF">WMSIL1_LOCUS5123</name>
</gene>
<keyword evidence="2" id="KW-1185">Reference proteome</keyword>
<protein>
    <submittedName>
        <fullName evidence="1">Uncharacterized protein</fullName>
    </submittedName>
</protein>
<organism evidence="1 2">
    <name type="scientific">Hymenolepis diminuta</name>
    <name type="common">Rat tapeworm</name>
    <dbReference type="NCBI Taxonomy" id="6216"/>
    <lineage>
        <taxon>Eukaryota</taxon>
        <taxon>Metazoa</taxon>
        <taxon>Spiralia</taxon>
        <taxon>Lophotrochozoa</taxon>
        <taxon>Platyhelminthes</taxon>
        <taxon>Cestoda</taxon>
        <taxon>Eucestoda</taxon>
        <taxon>Cyclophyllidea</taxon>
        <taxon>Hymenolepididae</taxon>
        <taxon>Hymenolepis</taxon>
    </lineage>
</organism>
<dbReference type="Proteomes" id="UP000321570">
    <property type="component" value="Unassembled WGS sequence"/>
</dbReference>
<name>A0A564YCD4_HYMDI</name>
<evidence type="ECO:0000313" key="1">
    <source>
        <dbReference type="EMBL" id="VUZ44921.1"/>
    </source>
</evidence>
<evidence type="ECO:0000313" key="2">
    <source>
        <dbReference type="Proteomes" id="UP000321570"/>
    </source>
</evidence>
<dbReference type="InterPro" id="IPR036388">
    <property type="entry name" value="WH-like_DNA-bd_sf"/>
</dbReference>
<reference evidence="1 2" key="1">
    <citation type="submission" date="2019-07" db="EMBL/GenBank/DDBJ databases">
        <authorList>
            <person name="Jastrzebski P J."/>
            <person name="Paukszto L."/>
            <person name="Jastrzebski P J."/>
        </authorList>
    </citation>
    <scope>NUCLEOTIDE SEQUENCE [LARGE SCALE GENOMIC DNA]</scope>
    <source>
        <strain evidence="1 2">WMS-il1</strain>
    </source>
</reference>
<sequence length="134" mass="15231">MTLDELRALLPPNQSAFISTGALPDGRYFAPRYRYKYFCVFENRNAYIYYFVEHYFSHTNIGRSGAIRALMASQNSVPLEKVVMASRLASVNVTESELSAVIRTYSNDLAIVTDSHGRCSVRRKDNFDGNVYLV</sequence>
<dbReference type="AlphaFoldDB" id="A0A564YCD4"/>
<proteinExistence type="predicted"/>
<accession>A0A564YCD4</accession>